<sequence>MLWEERETYMVYIDNVKPAQKRRAECVNEEEQHYFITSELTMKDSMFAMRCFSTRWASKSGPSGTEPKVERMVCDKLKKSQLREAVDLELNLYPQSLCHPEKMLHYS</sequence>
<keyword evidence="2" id="KW-1185">Reference proteome</keyword>
<evidence type="ECO:0000313" key="1">
    <source>
        <dbReference type="EMBL" id="KAJ8893647.1"/>
    </source>
</evidence>
<reference evidence="1 2" key="1">
    <citation type="submission" date="2023-02" db="EMBL/GenBank/DDBJ databases">
        <title>LHISI_Scaffold_Assembly.</title>
        <authorList>
            <person name="Stuart O.P."/>
            <person name="Cleave R."/>
            <person name="Magrath M.J.L."/>
            <person name="Mikheyev A.S."/>
        </authorList>
    </citation>
    <scope>NUCLEOTIDE SEQUENCE [LARGE SCALE GENOMIC DNA]</scope>
    <source>
        <strain evidence="1">Daus_M_001</strain>
        <tissue evidence="1">Leg muscle</tissue>
    </source>
</reference>
<gene>
    <name evidence="1" type="ORF">PR048_006247</name>
</gene>
<accession>A0ABQ9IB12</accession>
<evidence type="ECO:0000313" key="2">
    <source>
        <dbReference type="Proteomes" id="UP001159363"/>
    </source>
</evidence>
<comment type="caution">
    <text evidence="1">The sequence shown here is derived from an EMBL/GenBank/DDBJ whole genome shotgun (WGS) entry which is preliminary data.</text>
</comment>
<dbReference type="Proteomes" id="UP001159363">
    <property type="component" value="Chromosome 2"/>
</dbReference>
<name>A0ABQ9IB12_9NEOP</name>
<proteinExistence type="predicted"/>
<dbReference type="EMBL" id="JARBHB010000002">
    <property type="protein sequence ID" value="KAJ8893647.1"/>
    <property type="molecule type" value="Genomic_DNA"/>
</dbReference>
<organism evidence="1 2">
    <name type="scientific">Dryococelus australis</name>
    <dbReference type="NCBI Taxonomy" id="614101"/>
    <lineage>
        <taxon>Eukaryota</taxon>
        <taxon>Metazoa</taxon>
        <taxon>Ecdysozoa</taxon>
        <taxon>Arthropoda</taxon>
        <taxon>Hexapoda</taxon>
        <taxon>Insecta</taxon>
        <taxon>Pterygota</taxon>
        <taxon>Neoptera</taxon>
        <taxon>Polyneoptera</taxon>
        <taxon>Phasmatodea</taxon>
        <taxon>Verophasmatodea</taxon>
        <taxon>Anareolatae</taxon>
        <taxon>Phasmatidae</taxon>
        <taxon>Eurycanthinae</taxon>
        <taxon>Dryococelus</taxon>
    </lineage>
</organism>
<protein>
    <submittedName>
        <fullName evidence="1">Uncharacterized protein</fullName>
    </submittedName>
</protein>